<dbReference type="InterPro" id="IPR012040">
    <property type="entry name" value="Formylmethanofuran_DH_dsu"/>
</dbReference>
<evidence type="ECO:0000313" key="5">
    <source>
        <dbReference type="Proteomes" id="UP000186879"/>
    </source>
</evidence>
<dbReference type="Pfam" id="PF01568">
    <property type="entry name" value="Molydop_binding"/>
    <property type="match status" value="1"/>
</dbReference>
<accession>A0A1L3Q3Z2</accession>
<sequence length="131" mass="14351">MGFDQFLSSPEMEILIITHRDIFQSAANSDSRFSDDYANLTAIIRLDKQDMKKAGLKEGNLVAIENNAGKVVVKALQSTYEEPHPGTAYMVNGPWANALVSAETSGTGVPAFKYIEAKMKKSKESSITSFE</sequence>
<dbReference type="GO" id="GO:0016491">
    <property type="term" value="F:oxidoreductase activity"/>
    <property type="evidence" value="ECO:0007669"/>
    <property type="project" value="InterPro"/>
</dbReference>
<dbReference type="EMBL" id="CP017921">
    <property type="protein sequence ID" value="APH39570.1"/>
    <property type="molecule type" value="Genomic_DNA"/>
</dbReference>
<evidence type="ECO:0000313" key="3">
    <source>
        <dbReference type="EMBL" id="RNI09201.1"/>
    </source>
</evidence>
<dbReference type="OrthoDB" id="146286at2157"/>
<dbReference type="AlphaFoldDB" id="A0A1L3Q3Z2"/>
<evidence type="ECO:0000313" key="2">
    <source>
        <dbReference type="EMBL" id="APH39570.1"/>
    </source>
</evidence>
<dbReference type="Proteomes" id="UP000186879">
    <property type="component" value="Chromosome"/>
</dbReference>
<protein>
    <submittedName>
        <fullName evidence="2 4">Formylmethanofuran dehydrogenase</fullName>
    </submittedName>
</protein>
<evidence type="ECO:0000313" key="4">
    <source>
        <dbReference type="EMBL" id="SDW31300.1"/>
    </source>
</evidence>
<dbReference type="PIRSF" id="PIRSF015873">
    <property type="entry name" value="FwdD"/>
    <property type="match status" value="1"/>
</dbReference>
<dbReference type="EMBL" id="RJJG01000004">
    <property type="protein sequence ID" value="RNI09201.1"/>
    <property type="molecule type" value="Genomic_DNA"/>
</dbReference>
<dbReference type="SUPFAM" id="SSF50692">
    <property type="entry name" value="ADC-like"/>
    <property type="match status" value="1"/>
</dbReference>
<evidence type="ECO:0000313" key="7">
    <source>
        <dbReference type="Proteomes" id="UP000267921"/>
    </source>
</evidence>
<dbReference type="GO" id="GO:0043546">
    <property type="term" value="F:molybdopterin cofactor binding"/>
    <property type="evidence" value="ECO:0007669"/>
    <property type="project" value="InterPro"/>
</dbReference>
<dbReference type="Proteomes" id="UP000267921">
    <property type="component" value="Unassembled WGS sequence"/>
</dbReference>
<organism evidence="2 5">
    <name type="scientific">Methanohalophilus halophilus</name>
    <dbReference type="NCBI Taxonomy" id="2177"/>
    <lineage>
        <taxon>Archaea</taxon>
        <taxon>Methanobacteriati</taxon>
        <taxon>Methanobacteriota</taxon>
        <taxon>Stenosarchaea group</taxon>
        <taxon>Methanomicrobia</taxon>
        <taxon>Methanosarcinales</taxon>
        <taxon>Methanosarcinaceae</taxon>
        <taxon>Methanohalophilus</taxon>
    </lineage>
</organism>
<keyword evidence="5" id="KW-1185">Reference proteome</keyword>
<dbReference type="InterPro" id="IPR006657">
    <property type="entry name" value="MoPterin_dinucl-bd_dom"/>
</dbReference>
<reference evidence="3 7" key="3">
    <citation type="submission" date="2018-10" db="EMBL/GenBank/DDBJ databases">
        <title>Cultivation of a novel Methanohalophilus strain from Kebrit Deep of the Red Sea and a genomic comparison of members of the genus Methanohalophilus.</title>
        <authorList>
            <person name="Guan Y."/>
            <person name="Ngugi D.K."/>
            <person name="Stingl U."/>
        </authorList>
    </citation>
    <scope>NUCLEOTIDE SEQUENCE [LARGE SCALE GENOMIC DNA]</scope>
    <source>
        <strain evidence="3 7">DSM 3094</strain>
    </source>
</reference>
<dbReference type="STRING" id="2177.BHR79_08820"/>
<gene>
    <name evidence="2" type="ORF">BHR79_08820</name>
    <name evidence="3" type="ORF">EFE40_06455</name>
    <name evidence="4" type="ORF">SAMN04515625_0672</name>
</gene>
<reference evidence="4 6" key="2">
    <citation type="submission" date="2016-10" db="EMBL/GenBank/DDBJ databases">
        <authorList>
            <person name="de Groot N.N."/>
        </authorList>
    </citation>
    <scope>NUCLEOTIDE SEQUENCE [LARGE SCALE GENOMIC DNA]</scope>
    <source>
        <strain evidence="4 6">Z-7982</strain>
    </source>
</reference>
<evidence type="ECO:0000313" key="6">
    <source>
        <dbReference type="Proteomes" id="UP000198669"/>
    </source>
</evidence>
<reference evidence="2 5" key="1">
    <citation type="submission" date="2016-10" db="EMBL/GenBank/DDBJ databases">
        <title>Methanohalophilus halophilus.</title>
        <authorList>
            <person name="L'haridon S."/>
        </authorList>
    </citation>
    <scope>NUCLEOTIDE SEQUENCE [LARGE SCALE GENOMIC DNA]</scope>
    <source>
        <strain evidence="2 5">Z-7982</strain>
    </source>
</reference>
<dbReference type="KEGG" id="mhaz:BHR79_08820"/>
<name>A0A1L3Q3Z2_9EURY</name>
<dbReference type="Proteomes" id="UP000198669">
    <property type="component" value="Unassembled WGS sequence"/>
</dbReference>
<feature type="domain" description="Molybdopterin dinucleotide-binding" evidence="1">
    <location>
        <begin position="16"/>
        <end position="114"/>
    </location>
</feature>
<dbReference type="InterPro" id="IPR009010">
    <property type="entry name" value="Asp_de-COase-like_dom_sf"/>
</dbReference>
<dbReference type="EMBL" id="FNMU01000002">
    <property type="protein sequence ID" value="SDW31300.1"/>
    <property type="molecule type" value="Genomic_DNA"/>
</dbReference>
<dbReference type="Gene3D" id="2.40.40.20">
    <property type="match status" value="1"/>
</dbReference>
<evidence type="ECO:0000259" key="1">
    <source>
        <dbReference type="Pfam" id="PF01568"/>
    </source>
</evidence>
<proteinExistence type="predicted"/>